<keyword evidence="1" id="KW-0472">Membrane</keyword>
<keyword evidence="2" id="KW-0732">Signal</keyword>
<gene>
    <name evidence="3" type="ORF">LX97_00573</name>
</gene>
<feature type="chain" id="PRO_5046365542" description="Lipoprotein" evidence="2">
    <location>
        <begin position="20"/>
        <end position="195"/>
    </location>
</feature>
<evidence type="ECO:0000256" key="1">
    <source>
        <dbReference type="SAM" id="Phobius"/>
    </source>
</evidence>
<proteinExistence type="predicted"/>
<evidence type="ECO:0000256" key="2">
    <source>
        <dbReference type="SAM" id="SignalP"/>
    </source>
</evidence>
<dbReference type="EMBL" id="QKZR01000001">
    <property type="protein sequence ID" value="PZX43572.1"/>
    <property type="molecule type" value="Genomic_DNA"/>
</dbReference>
<comment type="caution">
    <text evidence="3">The sequence shown here is derived from an EMBL/GenBank/DDBJ whole genome shotgun (WGS) entry which is preliminary data.</text>
</comment>
<reference evidence="3 4" key="1">
    <citation type="submission" date="2018-06" db="EMBL/GenBank/DDBJ databases">
        <title>Genomic Encyclopedia of Archaeal and Bacterial Type Strains, Phase II (KMG-II): from individual species to whole genera.</title>
        <authorList>
            <person name="Goeker M."/>
        </authorList>
    </citation>
    <scope>NUCLEOTIDE SEQUENCE [LARGE SCALE GENOMIC DNA]</scope>
    <source>
        <strain evidence="3 4">DSM 17205</strain>
    </source>
</reference>
<dbReference type="Proteomes" id="UP000248584">
    <property type="component" value="Unassembled WGS sequence"/>
</dbReference>
<feature type="signal peptide" evidence="2">
    <location>
        <begin position="1"/>
        <end position="19"/>
    </location>
</feature>
<keyword evidence="4" id="KW-1185">Reference proteome</keyword>
<evidence type="ECO:0008006" key="5">
    <source>
        <dbReference type="Google" id="ProtNLM"/>
    </source>
</evidence>
<feature type="transmembrane region" description="Helical" evidence="1">
    <location>
        <begin position="168"/>
        <end position="188"/>
    </location>
</feature>
<keyword evidence="1" id="KW-0812">Transmembrane</keyword>
<name>A0ABX5Q1C3_9FLAO</name>
<keyword evidence="1" id="KW-1133">Transmembrane helix</keyword>
<protein>
    <recommendedName>
        <fullName evidence="5">Lipoprotein</fullName>
    </recommendedName>
</protein>
<evidence type="ECO:0000313" key="4">
    <source>
        <dbReference type="Proteomes" id="UP000248584"/>
    </source>
</evidence>
<evidence type="ECO:0000313" key="3">
    <source>
        <dbReference type="EMBL" id="PZX43572.1"/>
    </source>
</evidence>
<accession>A0ABX5Q1C3</accession>
<dbReference type="PROSITE" id="PS51257">
    <property type="entry name" value="PROKAR_LIPOPROTEIN"/>
    <property type="match status" value="1"/>
</dbReference>
<organism evidence="3 4">
    <name type="scientific">Nonlabens dokdonensis</name>
    <dbReference type="NCBI Taxonomy" id="328515"/>
    <lineage>
        <taxon>Bacteria</taxon>
        <taxon>Pseudomonadati</taxon>
        <taxon>Bacteroidota</taxon>
        <taxon>Flavobacteriia</taxon>
        <taxon>Flavobacteriales</taxon>
        <taxon>Flavobacteriaceae</taxon>
        <taxon>Nonlabens</taxon>
    </lineage>
</organism>
<sequence length="195" mass="21927">MKRALSVIIVFLFSVVACAHNPLSARYTLVSDKNACVLEISLSQDGINQALINTYGKDFMTNMDSKAFKELIVNYIKEHFDLRIDNRKLELSEGGIRLGGHQTDLKFVLDPIKDNIKIIEVAIPAFKENGEHQSIFSYTINSLHDRAIISSRNDYQTVFYPNGAPSRLPWLVGGFAGLIAIIIAIYLIRRKRVTA</sequence>
<dbReference type="RefSeq" id="WP_015361387.1">
    <property type="nucleotide sequence ID" value="NZ_QKZR01000001.1"/>
</dbReference>